<gene>
    <name evidence="1" type="primary">231</name>
    <name evidence="1" type="ORF">SEA_QUI_231</name>
</gene>
<proteinExistence type="predicted"/>
<dbReference type="EMBL" id="MN183282">
    <property type="protein sequence ID" value="QED11719.1"/>
    <property type="molecule type" value="Genomic_DNA"/>
</dbReference>
<dbReference type="GeneID" id="77936591"/>
<dbReference type="Proteomes" id="UP000321915">
    <property type="component" value="Segment"/>
</dbReference>
<reference evidence="1 2" key="1">
    <citation type="submission" date="2019-07" db="EMBL/GenBank/DDBJ databases">
        <authorList>
            <person name="Abdullah A."/>
            <person name="Lima G.C."/>
            <person name="Cuneo C.K."/>
            <person name="Ennest D.C."/>
            <person name="Fritz K.J."/>
            <person name="Johnson B.T."/>
            <person name="Larson S.M."/>
            <person name="Lemunyete M.N."/>
            <person name="Murray M.B."/>
            <person name="Osmond D.E."/>
            <person name="Patras K.A."/>
            <person name="Ransibrahmanakul S."/>
            <person name="Simpson K.A."/>
            <person name="Thull B.S."/>
            <person name="Wetzel S."/>
            <person name="Bonilla J.A."/>
            <person name="Klyczek K."/>
            <person name="Garlena R.A."/>
            <person name="Russell D.A."/>
            <person name="Pope W.H."/>
            <person name="Jacobs-Sera D."/>
            <person name="Hatfull G.F."/>
        </authorList>
    </citation>
    <scope>NUCLEOTIDE SEQUENCE [LARGE SCALE GENOMIC DNA]</scope>
</reference>
<evidence type="ECO:0000313" key="2">
    <source>
        <dbReference type="Proteomes" id="UP000321915"/>
    </source>
</evidence>
<dbReference type="KEGG" id="vg:77936591"/>
<dbReference type="RefSeq" id="YP_010660597.1">
    <property type="nucleotide sequence ID" value="NC_070877.1"/>
</dbReference>
<name>A0A5B8WI27_9CAUD</name>
<keyword evidence="2" id="KW-1185">Reference proteome</keyword>
<evidence type="ECO:0000313" key="1">
    <source>
        <dbReference type="EMBL" id="QED11719.1"/>
    </source>
</evidence>
<organism evidence="1 2">
    <name type="scientific">Arthrobacter phage Qui</name>
    <dbReference type="NCBI Taxonomy" id="2603260"/>
    <lineage>
        <taxon>Viruses</taxon>
        <taxon>Duplodnaviria</taxon>
        <taxon>Heunggongvirae</taxon>
        <taxon>Uroviricota</taxon>
        <taxon>Caudoviricetes</taxon>
        <taxon>Quivirus</taxon>
        <taxon>Quivirus qui</taxon>
    </lineage>
</organism>
<sequence length="45" mass="5142">MVAKDVESGGGDELWDRWLKENLSSNKYNYISELRKSANDGEQHA</sequence>
<accession>A0A5B8WI27</accession>
<protein>
    <submittedName>
        <fullName evidence="1">Uncharacterized protein</fullName>
    </submittedName>
</protein>